<dbReference type="PROSITE" id="PS50088">
    <property type="entry name" value="ANK_REPEAT"/>
    <property type="match status" value="1"/>
</dbReference>
<accession>A0A671SBK9</accession>
<keyword evidence="1" id="KW-0677">Repeat</keyword>
<dbReference type="InterPro" id="IPR036770">
    <property type="entry name" value="Ankyrin_rpt-contain_sf"/>
</dbReference>
<reference evidence="5" key="2">
    <citation type="submission" date="2025-09" db="UniProtKB">
        <authorList>
            <consortium name="Ensembl"/>
        </authorList>
    </citation>
    <scope>IDENTIFICATION</scope>
</reference>
<evidence type="ECO:0000256" key="3">
    <source>
        <dbReference type="PROSITE-ProRule" id="PRU00023"/>
    </source>
</evidence>
<evidence type="ECO:0000256" key="2">
    <source>
        <dbReference type="ARBA" id="ARBA00023043"/>
    </source>
</evidence>
<protein>
    <submittedName>
        <fullName evidence="5">GA-binding protein subunit beta-2-like</fullName>
    </submittedName>
</protein>
<reference evidence="5" key="1">
    <citation type="submission" date="2025-08" db="UniProtKB">
        <authorList>
            <consortium name="Ensembl"/>
        </authorList>
    </citation>
    <scope>IDENTIFICATION</scope>
</reference>
<gene>
    <name evidence="5" type="primary">LOC107704847</name>
</gene>
<name>A0A671SBK9_9TELE</name>
<dbReference type="Pfam" id="PF12796">
    <property type="entry name" value="Ank_2"/>
    <property type="match status" value="1"/>
</dbReference>
<dbReference type="PROSITE" id="PS50297">
    <property type="entry name" value="ANK_REP_REGION"/>
    <property type="match status" value="1"/>
</dbReference>
<proteinExistence type="predicted"/>
<dbReference type="Gene3D" id="1.25.40.20">
    <property type="entry name" value="Ankyrin repeat-containing domain"/>
    <property type="match status" value="1"/>
</dbReference>
<evidence type="ECO:0000256" key="4">
    <source>
        <dbReference type="SAM" id="Coils"/>
    </source>
</evidence>
<keyword evidence="2 3" id="KW-0040">ANK repeat</keyword>
<feature type="coiled-coil region" evidence="4">
    <location>
        <begin position="230"/>
        <end position="264"/>
    </location>
</feature>
<organism evidence="5 6">
    <name type="scientific">Sinocyclocheilus anshuiensis</name>
    <dbReference type="NCBI Taxonomy" id="1608454"/>
    <lineage>
        <taxon>Eukaryota</taxon>
        <taxon>Metazoa</taxon>
        <taxon>Chordata</taxon>
        <taxon>Craniata</taxon>
        <taxon>Vertebrata</taxon>
        <taxon>Euteleostomi</taxon>
        <taxon>Actinopterygii</taxon>
        <taxon>Neopterygii</taxon>
        <taxon>Teleostei</taxon>
        <taxon>Ostariophysi</taxon>
        <taxon>Cypriniformes</taxon>
        <taxon>Cyprinidae</taxon>
        <taxon>Cyprininae</taxon>
        <taxon>Sinocyclocheilus</taxon>
    </lineage>
</organism>
<evidence type="ECO:0000313" key="6">
    <source>
        <dbReference type="Proteomes" id="UP000472260"/>
    </source>
</evidence>
<dbReference type="InterPro" id="IPR002110">
    <property type="entry name" value="Ankyrin_rpt"/>
</dbReference>
<keyword evidence="6" id="KW-1185">Reference proteome</keyword>
<dbReference type="SUPFAM" id="SSF48403">
    <property type="entry name" value="Ankyrin repeat"/>
    <property type="match status" value="1"/>
</dbReference>
<evidence type="ECO:0000313" key="5">
    <source>
        <dbReference type="Ensembl" id="ENSSANP00000093612.1"/>
    </source>
</evidence>
<keyword evidence="4" id="KW-0175">Coiled coil</keyword>
<dbReference type="Proteomes" id="UP000472260">
    <property type="component" value="Unassembled WGS sequence"/>
</dbReference>
<sequence>AAEGHSSIVELLVKVITDESRTSGADINAKDMLKMTALHWAAEHGHRGVMELLIKNGADTHALSKFDKTPFNIAVDRGNTELMLLLQEGMQNQVNMNPERTILSSTSPATASPQFIISSSGVVNLSDIVLTNAKANTESVIAADSVDSAIQHLVGEDGQRVITIVTDQQGNLQTGNLGQKFFVTMQGQQMVAVPAGQIAEEIITEDTKPVPTRKRKFELTVNHPTEKDSRELLEQQLKEANRKAQEYRQQLLQKEQEAEQYRLKLEAIANGQTNGTSTEPQEEVVLQEEEEEEVVGEEEVVMLPEGAIIIKEEPLDSTTGETVTLVEAADITATSEGTP</sequence>
<dbReference type="Ensembl" id="ENSSANT00000099425.1">
    <property type="protein sequence ID" value="ENSSANP00000093612.1"/>
    <property type="gene ID" value="ENSSANG00000046145.1"/>
</dbReference>
<dbReference type="SMART" id="SM00248">
    <property type="entry name" value="ANK"/>
    <property type="match status" value="2"/>
</dbReference>
<dbReference type="PANTHER" id="PTHR24198:SF165">
    <property type="entry name" value="ANKYRIN REPEAT-CONTAINING PROTEIN-RELATED"/>
    <property type="match status" value="1"/>
</dbReference>
<feature type="repeat" description="ANK" evidence="3">
    <location>
        <begin position="33"/>
        <end position="65"/>
    </location>
</feature>
<dbReference type="PANTHER" id="PTHR24198">
    <property type="entry name" value="ANKYRIN REPEAT AND PROTEIN KINASE DOMAIN-CONTAINING PROTEIN"/>
    <property type="match status" value="1"/>
</dbReference>
<dbReference type="AlphaFoldDB" id="A0A671SBK9"/>
<evidence type="ECO:0000256" key="1">
    <source>
        <dbReference type="ARBA" id="ARBA00022737"/>
    </source>
</evidence>